<organism evidence="2 3">
    <name type="scientific">Daphnia magna</name>
    <dbReference type="NCBI Taxonomy" id="35525"/>
    <lineage>
        <taxon>Eukaryota</taxon>
        <taxon>Metazoa</taxon>
        <taxon>Ecdysozoa</taxon>
        <taxon>Arthropoda</taxon>
        <taxon>Crustacea</taxon>
        <taxon>Branchiopoda</taxon>
        <taxon>Diplostraca</taxon>
        <taxon>Cladocera</taxon>
        <taxon>Anomopoda</taxon>
        <taxon>Daphniidae</taxon>
        <taxon>Daphnia</taxon>
    </lineage>
</organism>
<accession>A0ABQ9YUE1</accession>
<keyword evidence="3" id="KW-1185">Reference proteome</keyword>
<evidence type="ECO:0000313" key="2">
    <source>
        <dbReference type="EMBL" id="KAK4003790.1"/>
    </source>
</evidence>
<name>A0ABQ9YUE1_9CRUS</name>
<keyword evidence="1" id="KW-1133">Transmembrane helix</keyword>
<comment type="caution">
    <text evidence="2">The sequence shown here is derived from an EMBL/GenBank/DDBJ whole genome shotgun (WGS) entry which is preliminary data.</text>
</comment>
<sequence>MLTFYGNIPSNEVCSFVRWYIPVKYAKYRDVYAQHLARLLRWLESEEDIFYPTPNSVVFLLKQLQEFEYGYSIVMMIEMMMVLLGQFEYSSLSVLLLFLFRL</sequence>
<reference evidence="2 3" key="1">
    <citation type="journal article" date="2023" name="Nucleic Acids Res.">
        <title>The hologenome of Daphnia magna reveals possible DNA methylation and microbiome-mediated evolution of the host genome.</title>
        <authorList>
            <person name="Chaturvedi A."/>
            <person name="Li X."/>
            <person name="Dhandapani V."/>
            <person name="Marshall H."/>
            <person name="Kissane S."/>
            <person name="Cuenca-Cambronero M."/>
            <person name="Asole G."/>
            <person name="Calvet F."/>
            <person name="Ruiz-Romero M."/>
            <person name="Marangio P."/>
            <person name="Guigo R."/>
            <person name="Rago D."/>
            <person name="Mirbahai L."/>
            <person name="Eastwood N."/>
            <person name="Colbourne J.K."/>
            <person name="Zhou J."/>
            <person name="Mallon E."/>
            <person name="Orsini L."/>
        </authorList>
    </citation>
    <scope>NUCLEOTIDE SEQUENCE [LARGE SCALE GENOMIC DNA]</scope>
    <source>
        <strain evidence="2">LRV0_1</strain>
    </source>
</reference>
<gene>
    <name evidence="2" type="ORF">OUZ56_005542</name>
</gene>
<proteinExistence type="predicted"/>
<protein>
    <submittedName>
        <fullName evidence="2">Uncharacterized protein</fullName>
    </submittedName>
</protein>
<evidence type="ECO:0000256" key="1">
    <source>
        <dbReference type="SAM" id="Phobius"/>
    </source>
</evidence>
<dbReference type="Proteomes" id="UP001234178">
    <property type="component" value="Unassembled WGS sequence"/>
</dbReference>
<keyword evidence="1" id="KW-0472">Membrane</keyword>
<keyword evidence="1" id="KW-0812">Transmembrane</keyword>
<evidence type="ECO:0000313" key="3">
    <source>
        <dbReference type="Proteomes" id="UP001234178"/>
    </source>
</evidence>
<feature type="transmembrane region" description="Helical" evidence="1">
    <location>
        <begin position="69"/>
        <end position="100"/>
    </location>
</feature>
<dbReference type="EMBL" id="JAOYFB010000001">
    <property type="protein sequence ID" value="KAK4003790.1"/>
    <property type="molecule type" value="Genomic_DNA"/>
</dbReference>